<accession>A0A0E9PXN9</accession>
<proteinExistence type="predicted"/>
<sequence length="54" mass="6270">MLIQEEISFLPKAKKERNYQQAGFGINYKFSDIAIYSSFDNISTTISPWFLCTN</sequence>
<organism evidence="1">
    <name type="scientific">Anguilla anguilla</name>
    <name type="common">European freshwater eel</name>
    <name type="synonym">Muraena anguilla</name>
    <dbReference type="NCBI Taxonomy" id="7936"/>
    <lineage>
        <taxon>Eukaryota</taxon>
        <taxon>Metazoa</taxon>
        <taxon>Chordata</taxon>
        <taxon>Craniata</taxon>
        <taxon>Vertebrata</taxon>
        <taxon>Euteleostomi</taxon>
        <taxon>Actinopterygii</taxon>
        <taxon>Neopterygii</taxon>
        <taxon>Teleostei</taxon>
        <taxon>Anguilliformes</taxon>
        <taxon>Anguillidae</taxon>
        <taxon>Anguilla</taxon>
    </lineage>
</organism>
<name>A0A0E9PXN9_ANGAN</name>
<dbReference type="AlphaFoldDB" id="A0A0E9PXN9"/>
<protein>
    <submittedName>
        <fullName evidence="1">Uncharacterized protein</fullName>
    </submittedName>
</protein>
<dbReference type="EMBL" id="GBXM01099924">
    <property type="protein sequence ID" value="JAH08653.1"/>
    <property type="molecule type" value="Transcribed_RNA"/>
</dbReference>
<reference evidence="1" key="1">
    <citation type="submission" date="2014-11" db="EMBL/GenBank/DDBJ databases">
        <authorList>
            <person name="Amaro Gonzalez C."/>
        </authorList>
    </citation>
    <scope>NUCLEOTIDE SEQUENCE</scope>
</reference>
<reference evidence="1" key="2">
    <citation type="journal article" date="2015" name="Fish Shellfish Immunol.">
        <title>Early steps in the European eel (Anguilla anguilla)-Vibrio vulnificus interaction in the gills: Role of the RtxA13 toxin.</title>
        <authorList>
            <person name="Callol A."/>
            <person name="Pajuelo D."/>
            <person name="Ebbesson L."/>
            <person name="Teles M."/>
            <person name="MacKenzie S."/>
            <person name="Amaro C."/>
        </authorList>
    </citation>
    <scope>NUCLEOTIDE SEQUENCE</scope>
</reference>
<evidence type="ECO:0000313" key="1">
    <source>
        <dbReference type="EMBL" id="JAH08653.1"/>
    </source>
</evidence>